<feature type="domain" description="Cytochrome b561 bacterial/Ni-hydrogenase" evidence="14">
    <location>
        <begin position="10"/>
        <end position="184"/>
    </location>
</feature>
<evidence type="ECO:0000256" key="10">
    <source>
        <dbReference type="ARBA" id="ARBA00023004"/>
    </source>
</evidence>
<accession>A0A934T006</accession>
<dbReference type="GO" id="GO:0022904">
    <property type="term" value="P:respiratory electron transport chain"/>
    <property type="evidence" value="ECO:0007669"/>
    <property type="project" value="InterPro"/>
</dbReference>
<evidence type="ECO:0000256" key="8">
    <source>
        <dbReference type="ARBA" id="ARBA00022982"/>
    </source>
</evidence>
<evidence type="ECO:0000256" key="7">
    <source>
        <dbReference type="ARBA" id="ARBA00022723"/>
    </source>
</evidence>
<protein>
    <submittedName>
        <fullName evidence="15">Cytochrome b</fullName>
    </submittedName>
</protein>
<dbReference type="RefSeq" id="WP_200598319.1">
    <property type="nucleotide sequence ID" value="NZ_JAEPBG010000031.1"/>
</dbReference>
<keyword evidence="10" id="KW-0408">Iron</keyword>
<evidence type="ECO:0000256" key="12">
    <source>
        <dbReference type="ARBA" id="ARBA00037975"/>
    </source>
</evidence>
<feature type="transmembrane region" description="Helical" evidence="13">
    <location>
        <begin position="51"/>
        <end position="72"/>
    </location>
</feature>
<evidence type="ECO:0000256" key="4">
    <source>
        <dbReference type="ARBA" id="ARBA00022475"/>
    </source>
</evidence>
<evidence type="ECO:0000256" key="1">
    <source>
        <dbReference type="ARBA" id="ARBA00001970"/>
    </source>
</evidence>
<keyword evidence="8" id="KW-0249">Electron transport</keyword>
<evidence type="ECO:0000256" key="6">
    <source>
        <dbReference type="ARBA" id="ARBA00022692"/>
    </source>
</evidence>
<keyword evidence="4" id="KW-1003">Cell membrane</keyword>
<dbReference type="Proteomes" id="UP000622890">
    <property type="component" value="Unassembled WGS sequence"/>
</dbReference>
<sequence>MTDFVNTANRYGRVAILLHWAMAALLVGLILLGLYMVALPETGYDMKKISLILLHKELGILAWLLALVRVAWRSVNPLPALEPGIPFWQRCTARFVHLLLYALMFCLPLSGWLMSSTAGIPVSFFVLVTLPDYLPRDERWFHALVSVHGLLADALMLLLALHAGAALAHHFLFRDATLMRMLPGRNGLHGYGGREGP</sequence>
<comment type="subcellular location">
    <subcellularLocation>
        <location evidence="2">Cell membrane</location>
        <topology evidence="2">Multi-pass membrane protein</topology>
    </subcellularLocation>
</comment>
<dbReference type="SUPFAM" id="SSF81342">
    <property type="entry name" value="Transmembrane di-heme cytochromes"/>
    <property type="match status" value="1"/>
</dbReference>
<dbReference type="AlphaFoldDB" id="A0A934T006"/>
<dbReference type="PANTHER" id="PTHR30529:SF1">
    <property type="entry name" value="CYTOCHROME B561 HOMOLOG 2"/>
    <property type="match status" value="1"/>
</dbReference>
<dbReference type="InterPro" id="IPR016174">
    <property type="entry name" value="Di-haem_cyt_TM"/>
</dbReference>
<dbReference type="Pfam" id="PF01292">
    <property type="entry name" value="Ni_hydr_CYTB"/>
    <property type="match status" value="1"/>
</dbReference>
<dbReference type="InterPro" id="IPR052168">
    <property type="entry name" value="Cytochrome_b561_oxidase"/>
</dbReference>
<comment type="caution">
    <text evidence="15">The sequence shown here is derived from an EMBL/GenBank/DDBJ whole genome shotgun (WGS) entry which is preliminary data.</text>
</comment>
<keyword evidence="11 13" id="KW-0472">Membrane</keyword>
<keyword evidence="16" id="KW-1185">Reference proteome</keyword>
<dbReference type="GO" id="GO:0009055">
    <property type="term" value="F:electron transfer activity"/>
    <property type="evidence" value="ECO:0007669"/>
    <property type="project" value="InterPro"/>
</dbReference>
<dbReference type="EMBL" id="JAEPBG010000031">
    <property type="protein sequence ID" value="MBK4738948.1"/>
    <property type="molecule type" value="Genomic_DNA"/>
</dbReference>
<feature type="transmembrane region" description="Helical" evidence="13">
    <location>
        <begin position="154"/>
        <end position="173"/>
    </location>
</feature>
<name>A0A934T006_9BURK</name>
<evidence type="ECO:0000256" key="3">
    <source>
        <dbReference type="ARBA" id="ARBA00022448"/>
    </source>
</evidence>
<evidence type="ECO:0000256" key="13">
    <source>
        <dbReference type="SAM" id="Phobius"/>
    </source>
</evidence>
<evidence type="ECO:0000256" key="2">
    <source>
        <dbReference type="ARBA" id="ARBA00004651"/>
    </source>
</evidence>
<reference evidence="15" key="1">
    <citation type="submission" date="2021-01" db="EMBL/GenBank/DDBJ databases">
        <title>Genome sequence of strain Noviherbaspirillum sp. DKR-6.</title>
        <authorList>
            <person name="Chaudhary D.K."/>
        </authorList>
    </citation>
    <scope>NUCLEOTIDE SEQUENCE</scope>
    <source>
        <strain evidence="15">DKR-6</strain>
    </source>
</reference>
<dbReference type="GO" id="GO:0046872">
    <property type="term" value="F:metal ion binding"/>
    <property type="evidence" value="ECO:0007669"/>
    <property type="project" value="UniProtKB-KW"/>
</dbReference>
<feature type="transmembrane region" description="Helical" evidence="13">
    <location>
        <begin position="92"/>
        <end position="110"/>
    </location>
</feature>
<keyword evidence="6 13" id="KW-0812">Transmembrane</keyword>
<keyword evidence="3" id="KW-0813">Transport</keyword>
<dbReference type="GO" id="GO:0020037">
    <property type="term" value="F:heme binding"/>
    <property type="evidence" value="ECO:0007669"/>
    <property type="project" value="TreeGrafter"/>
</dbReference>
<organism evidence="15 16">
    <name type="scientific">Noviherbaspirillum pedocola</name>
    <dbReference type="NCBI Taxonomy" id="2801341"/>
    <lineage>
        <taxon>Bacteria</taxon>
        <taxon>Pseudomonadati</taxon>
        <taxon>Pseudomonadota</taxon>
        <taxon>Betaproteobacteria</taxon>
        <taxon>Burkholderiales</taxon>
        <taxon>Oxalobacteraceae</taxon>
        <taxon>Noviherbaspirillum</taxon>
    </lineage>
</organism>
<evidence type="ECO:0000256" key="5">
    <source>
        <dbReference type="ARBA" id="ARBA00022617"/>
    </source>
</evidence>
<gene>
    <name evidence="15" type="ORF">JJB74_30410</name>
</gene>
<proteinExistence type="inferred from homology"/>
<comment type="similarity">
    <text evidence="12">Belongs to the cytochrome b561 family.</text>
</comment>
<evidence type="ECO:0000256" key="11">
    <source>
        <dbReference type="ARBA" id="ARBA00023136"/>
    </source>
</evidence>
<evidence type="ECO:0000313" key="16">
    <source>
        <dbReference type="Proteomes" id="UP000622890"/>
    </source>
</evidence>
<dbReference type="Gene3D" id="1.20.950.20">
    <property type="entry name" value="Transmembrane di-heme cytochromes, Chain C"/>
    <property type="match status" value="1"/>
</dbReference>
<evidence type="ECO:0000313" key="15">
    <source>
        <dbReference type="EMBL" id="MBK4738948.1"/>
    </source>
</evidence>
<evidence type="ECO:0000259" key="14">
    <source>
        <dbReference type="Pfam" id="PF01292"/>
    </source>
</evidence>
<dbReference type="PANTHER" id="PTHR30529">
    <property type="entry name" value="CYTOCHROME B561"/>
    <property type="match status" value="1"/>
</dbReference>
<feature type="transmembrane region" description="Helical" evidence="13">
    <location>
        <begin position="20"/>
        <end position="39"/>
    </location>
</feature>
<evidence type="ECO:0000256" key="9">
    <source>
        <dbReference type="ARBA" id="ARBA00022989"/>
    </source>
</evidence>
<dbReference type="InterPro" id="IPR011577">
    <property type="entry name" value="Cyt_b561_bac/Ni-Hgenase"/>
</dbReference>
<dbReference type="GO" id="GO:0005886">
    <property type="term" value="C:plasma membrane"/>
    <property type="evidence" value="ECO:0007669"/>
    <property type="project" value="UniProtKB-SubCell"/>
</dbReference>
<keyword evidence="7" id="KW-0479">Metal-binding</keyword>
<keyword evidence="5" id="KW-0349">Heme</keyword>
<comment type="cofactor">
    <cofactor evidence="1">
        <name>heme b</name>
        <dbReference type="ChEBI" id="CHEBI:60344"/>
    </cofactor>
</comment>
<keyword evidence="9 13" id="KW-1133">Transmembrane helix</keyword>